<comment type="caution">
    <text evidence="1">The sequence shown here is derived from an EMBL/GenBank/DDBJ whole genome shotgun (WGS) entry which is preliminary data.</text>
</comment>
<protein>
    <submittedName>
        <fullName evidence="1">Uncharacterized protein</fullName>
    </submittedName>
</protein>
<organism evidence="1 2">
    <name type="scientific">Brassica rapa subsp. trilocularis</name>
    <dbReference type="NCBI Taxonomy" id="1813537"/>
    <lineage>
        <taxon>Eukaryota</taxon>
        <taxon>Viridiplantae</taxon>
        <taxon>Streptophyta</taxon>
        <taxon>Embryophyta</taxon>
        <taxon>Tracheophyta</taxon>
        <taxon>Spermatophyta</taxon>
        <taxon>Magnoliopsida</taxon>
        <taxon>eudicotyledons</taxon>
        <taxon>Gunneridae</taxon>
        <taxon>Pentapetalae</taxon>
        <taxon>rosids</taxon>
        <taxon>malvids</taxon>
        <taxon>Brassicales</taxon>
        <taxon>Brassicaceae</taxon>
        <taxon>Brassiceae</taxon>
        <taxon>Brassica</taxon>
    </lineage>
</organism>
<dbReference type="Proteomes" id="UP000823674">
    <property type="component" value="Chromosome A01"/>
</dbReference>
<name>A0ABQ7NWR9_BRACM</name>
<evidence type="ECO:0000313" key="2">
    <source>
        <dbReference type="Proteomes" id="UP000823674"/>
    </source>
</evidence>
<dbReference type="EMBL" id="JADBGQ010000001">
    <property type="protein sequence ID" value="KAG5415284.1"/>
    <property type="molecule type" value="Genomic_DNA"/>
</dbReference>
<proteinExistence type="predicted"/>
<sequence length="336" mass="38578">MARPARGIVTAPKVQLPLSSLRHTLTLRLYGQPCSPSSYLLALFFMSTKSEIEATLGKSKLVRVVEDRGVIRGLRQGKDECYQLVGRLREVWSELDVVKAHTSNPRCCQERRKQDVIFSFLMEEVCELVKYTCDVWEMNRKPERWKGGTSCKKGRLRKLSKEWLMKRRAWRKDSESEHLSDRMSVILKRIKDVLQQMVIGECSYSAYMGETVGDSAEMRGMDTKRADECVTKKGWDELQDVDIKETINKEVKTKERWAEWSWIVTGPNGWEDFESLTRPVTCTPNGSPLPLGDSKHSSCLLLFYISHSYALHSKLGLSCTDRLVLQGKLSDCLIRM</sequence>
<reference evidence="1 2" key="1">
    <citation type="submission" date="2021-03" db="EMBL/GenBank/DDBJ databases">
        <authorList>
            <person name="King G.J."/>
            <person name="Bancroft I."/>
            <person name="Baten A."/>
            <person name="Bloomfield J."/>
            <person name="Borpatragohain P."/>
            <person name="He Z."/>
            <person name="Irish N."/>
            <person name="Irwin J."/>
            <person name="Liu K."/>
            <person name="Mauleon R.P."/>
            <person name="Moore J."/>
            <person name="Morris R."/>
            <person name="Ostergaard L."/>
            <person name="Wang B."/>
            <person name="Wells R."/>
        </authorList>
    </citation>
    <scope>NUCLEOTIDE SEQUENCE [LARGE SCALE GENOMIC DNA]</scope>
    <source>
        <strain evidence="1">R-o-18</strain>
        <tissue evidence="1">Leaf</tissue>
    </source>
</reference>
<evidence type="ECO:0000313" key="1">
    <source>
        <dbReference type="EMBL" id="KAG5415284.1"/>
    </source>
</evidence>
<keyword evidence="2" id="KW-1185">Reference proteome</keyword>
<gene>
    <name evidence="1" type="primary">A01g507470.1_BraROA</name>
    <name evidence="1" type="ORF">IGI04_002851</name>
</gene>
<accession>A0ABQ7NWR9</accession>